<protein>
    <submittedName>
        <fullName evidence="5">GntR family transcriptional regulator</fullName>
    </submittedName>
</protein>
<organism evidence="5 6">
    <name type="scientific">Saccharopolyspora oryzae</name>
    <dbReference type="NCBI Taxonomy" id="2997343"/>
    <lineage>
        <taxon>Bacteria</taxon>
        <taxon>Bacillati</taxon>
        <taxon>Actinomycetota</taxon>
        <taxon>Actinomycetes</taxon>
        <taxon>Pseudonocardiales</taxon>
        <taxon>Pseudonocardiaceae</taxon>
        <taxon>Saccharopolyspora</taxon>
    </lineage>
</organism>
<dbReference type="Pfam" id="PF00392">
    <property type="entry name" value="GntR"/>
    <property type="match status" value="1"/>
</dbReference>
<evidence type="ECO:0000256" key="2">
    <source>
        <dbReference type="ARBA" id="ARBA00023125"/>
    </source>
</evidence>
<dbReference type="CDD" id="cd07377">
    <property type="entry name" value="WHTH_GntR"/>
    <property type="match status" value="1"/>
</dbReference>
<dbReference type="Proteomes" id="UP001210380">
    <property type="component" value="Unassembled WGS sequence"/>
</dbReference>
<dbReference type="PANTHER" id="PTHR43537">
    <property type="entry name" value="TRANSCRIPTIONAL REGULATOR, GNTR FAMILY"/>
    <property type="match status" value="1"/>
</dbReference>
<evidence type="ECO:0000313" key="6">
    <source>
        <dbReference type="Proteomes" id="UP001210380"/>
    </source>
</evidence>
<dbReference type="InterPro" id="IPR000524">
    <property type="entry name" value="Tscrpt_reg_HTH_GntR"/>
</dbReference>
<reference evidence="5 6" key="1">
    <citation type="submission" date="2022-11" db="EMBL/GenBank/DDBJ databases">
        <title>Draft genome sequence of Saccharopolyspora sp. WRP15-2 isolated from rhizosphere soils of wild rice in Thailand.</title>
        <authorList>
            <person name="Duangmal K."/>
            <person name="Kammanee S."/>
            <person name="Muangham S."/>
        </authorList>
    </citation>
    <scope>NUCLEOTIDE SEQUENCE [LARGE SCALE GENOMIC DNA]</scope>
    <source>
        <strain evidence="5 6">WRP15-2</strain>
    </source>
</reference>
<dbReference type="SUPFAM" id="SSF46785">
    <property type="entry name" value="Winged helix' DNA-binding domain"/>
    <property type="match status" value="1"/>
</dbReference>
<dbReference type="SMART" id="SM00345">
    <property type="entry name" value="HTH_GNTR"/>
    <property type="match status" value="1"/>
</dbReference>
<dbReference type="SMART" id="SM00895">
    <property type="entry name" value="FCD"/>
    <property type="match status" value="1"/>
</dbReference>
<accession>A0ABT4UWT4</accession>
<dbReference type="EMBL" id="JAQGLA010000012">
    <property type="protein sequence ID" value="MDA3626028.1"/>
    <property type="molecule type" value="Genomic_DNA"/>
</dbReference>
<keyword evidence="6" id="KW-1185">Reference proteome</keyword>
<dbReference type="PROSITE" id="PS50949">
    <property type="entry name" value="HTH_GNTR"/>
    <property type="match status" value="1"/>
</dbReference>
<evidence type="ECO:0000259" key="4">
    <source>
        <dbReference type="PROSITE" id="PS50949"/>
    </source>
</evidence>
<evidence type="ECO:0000313" key="5">
    <source>
        <dbReference type="EMBL" id="MDA3626028.1"/>
    </source>
</evidence>
<keyword evidence="3" id="KW-0804">Transcription</keyword>
<keyword evidence="2" id="KW-0238">DNA-binding</keyword>
<dbReference type="RefSeq" id="WP_270948645.1">
    <property type="nucleotide sequence ID" value="NZ_JAQGLA010000012.1"/>
</dbReference>
<feature type="domain" description="HTH gntR-type" evidence="4">
    <location>
        <begin position="11"/>
        <end position="78"/>
    </location>
</feature>
<evidence type="ECO:0000256" key="1">
    <source>
        <dbReference type="ARBA" id="ARBA00023015"/>
    </source>
</evidence>
<dbReference type="InterPro" id="IPR008920">
    <property type="entry name" value="TF_FadR/GntR_C"/>
</dbReference>
<dbReference type="PANTHER" id="PTHR43537:SF5">
    <property type="entry name" value="UXU OPERON TRANSCRIPTIONAL REGULATOR"/>
    <property type="match status" value="1"/>
</dbReference>
<dbReference type="PRINTS" id="PR00035">
    <property type="entry name" value="HTHGNTR"/>
</dbReference>
<comment type="caution">
    <text evidence="5">The sequence shown here is derived from an EMBL/GenBank/DDBJ whole genome shotgun (WGS) entry which is preliminary data.</text>
</comment>
<proteinExistence type="predicted"/>
<dbReference type="Gene3D" id="1.20.120.530">
    <property type="entry name" value="GntR ligand-binding domain-like"/>
    <property type="match status" value="1"/>
</dbReference>
<dbReference type="InterPro" id="IPR011711">
    <property type="entry name" value="GntR_C"/>
</dbReference>
<keyword evidence="1" id="KW-0805">Transcription regulation</keyword>
<dbReference type="Gene3D" id="1.10.10.10">
    <property type="entry name" value="Winged helix-like DNA-binding domain superfamily/Winged helix DNA-binding domain"/>
    <property type="match status" value="1"/>
</dbReference>
<dbReference type="SUPFAM" id="SSF48008">
    <property type="entry name" value="GntR ligand-binding domain-like"/>
    <property type="match status" value="1"/>
</dbReference>
<dbReference type="Pfam" id="PF07729">
    <property type="entry name" value="FCD"/>
    <property type="match status" value="1"/>
</dbReference>
<dbReference type="InterPro" id="IPR036388">
    <property type="entry name" value="WH-like_DNA-bd_sf"/>
</dbReference>
<evidence type="ECO:0000256" key="3">
    <source>
        <dbReference type="ARBA" id="ARBA00023163"/>
    </source>
</evidence>
<sequence length="222" mass="24816">MVEGASGGKSQPLREQVHETLRQRIFEGYYVPGTRLVERALAEEFTVSRLPVREALRMLRQDGLVVEKDGRGVVVAGLSEKEVRDLFDLRAALEVLACRLAAERGSREDFAELGELLEAASSQLAAGRYRTAQKINNDFHDKVTEIADNDLLRSALEPLIGRLHWLFRHAEDLEELIDEHRRLLAAIATGDPDVAARQSAEHIAKYRAQFPDLHAEVTGGNQ</sequence>
<dbReference type="InterPro" id="IPR036390">
    <property type="entry name" value="WH_DNA-bd_sf"/>
</dbReference>
<gene>
    <name evidence="5" type="ORF">OU415_11330</name>
</gene>
<name>A0ABT4UWT4_9PSEU</name>